<dbReference type="EMBL" id="PVXL01000031">
    <property type="protein sequence ID" value="PRR74340.1"/>
    <property type="molecule type" value="Genomic_DNA"/>
</dbReference>
<feature type="domain" description="4Fe-4S Mo/W bis-MGD-type" evidence="5">
    <location>
        <begin position="25"/>
        <end position="82"/>
    </location>
</feature>
<organism evidence="6 7">
    <name type="scientific">Neomoorella stamsii</name>
    <dbReference type="NCBI Taxonomy" id="1266720"/>
    <lineage>
        <taxon>Bacteria</taxon>
        <taxon>Bacillati</taxon>
        <taxon>Bacillota</taxon>
        <taxon>Clostridia</taxon>
        <taxon>Neomoorellales</taxon>
        <taxon>Neomoorellaceae</taxon>
        <taxon>Neomoorella</taxon>
    </lineage>
</organism>
<proteinExistence type="inferred from homology"/>
<comment type="similarity">
    <text evidence="1">Belongs to the prokaryotic molybdopterin-containing oxidoreductase family.</text>
</comment>
<evidence type="ECO:0000256" key="2">
    <source>
        <dbReference type="ARBA" id="ARBA00022723"/>
    </source>
</evidence>
<name>A0A9X7P6N1_9FIRM</name>
<dbReference type="Gene3D" id="2.40.40.20">
    <property type="match status" value="1"/>
</dbReference>
<dbReference type="Gene3D" id="2.20.25.90">
    <property type="entry name" value="ADC-like domains"/>
    <property type="match status" value="1"/>
</dbReference>
<gene>
    <name evidence="6" type="primary">nasC</name>
    <name evidence="6" type="ORF">MOST_11020</name>
</gene>
<reference evidence="6 7" key="1">
    <citation type="submission" date="2018-03" db="EMBL/GenBank/DDBJ databases">
        <title>Genome sequence of Moorella stamsii DSM 26217.</title>
        <authorList>
            <person name="Poehlein A."/>
            <person name="Daniel R."/>
        </authorList>
    </citation>
    <scope>NUCLEOTIDE SEQUENCE [LARGE SCALE GENOMIC DNA]</scope>
    <source>
        <strain evidence="7">DSM 26217</strain>
    </source>
</reference>
<dbReference type="SUPFAM" id="SSF50692">
    <property type="entry name" value="ADC-like"/>
    <property type="match status" value="1"/>
</dbReference>
<keyword evidence="3" id="KW-0408">Iron</keyword>
<dbReference type="Gene3D" id="3.40.50.740">
    <property type="match status" value="1"/>
</dbReference>
<evidence type="ECO:0000259" key="5">
    <source>
        <dbReference type="PROSITE" id="PS51669"/>
    </source>
</evidence>
<dbReference type="Pfam" id="PF04879">
    <property type="entry name" value="Molybdop_Fe4S4"/>
    <property type="match status" value="1"/>
</dbReference>
<dbReference type="SUPFAM" id="SSF53706">
    <property type="entry name" value="Formate dehydrogenase/DMSO reductase, domains 1-3"/>
    <property type="match status" value="1"/>
</dbReference>
<accession>A0A9X7P6N1</accession>
<dbReference type="Pfam" id="PF00384">
    <property type="entry name" value="Molybdopterin"/>
    <property type="match status" value="1"/>
</dbReference>
<dbReference type="RefSeq" id="WP_054935993.1">
    <property type="nucleotide sequence ID" value="NZ_PVXL01000031.1"/>
</dbReference>
<evidence type="ECO:0000256" key="3">
    <source>
        <dbReference type="ARBA" id="ARBA00023004"/>
    </source>
</evidence>
<protein>
    <submittedName>
        <fullName evidence="6">Assimilatory nitrate reductase catalytic subunit</fullName>
        <ecNumber evidence="6">1.7.99.4</ecNumber>
    </submittedName>
</protein>
<dbReference type="AlphaFoldDB" id="A0A9X7P6N1"/>
<dbReference type="Proteomes" id="UP000239430">
    <property type="component" value="Unassembled WGS sequence"/>
</dbReference>
<evidence type="ECO:0000313" key="7">
    <source>
        <dbReference type="Proteomes" id="UP000239430"/>
    </source>
</evidence>
<dbReference type="SMART" id="SM00926">
    <property type="entry name" value="Molybdop_Fe4S4"/>
    <property type="match status" value="1"/>
</dbReference>
<dbReference type="GO" id="GO:0016491">
    <property type="term" value="F:oxidoreductase activity"/>
    <property type="evidence" value="ECO:0007669"/>
    <property type="project" value="UniProtKB-KW"/>
</dbReference>
<comment type="caution">
    <text evidence="6">The sequence shown here is derived from an EMBL/GenBank/DDBJ whole genome shotgun (WGS) entry which is preliminary data.</text>
</comment>
<keyword evidence="7" id="KW-1185">Reference proteome</keyword>
<dbReference type="InterPro" id="IPR006656">
    <property type="entry name" value="Mopterin_OxRdtase"/>
</dbReference>
<dbReference type="GO" id="GO:0046872">
    <property type="term" value="F:metal ion binding"/>
    <property type="evidence" value="ECO:0007669"/>
    <property type="project" value="UniProtKB-KW"/>
</dbReference>
<dbReference type="InterPro" id="IPR006963">
    <property type="entry name" value="Mopterin_OxRdtase_4Fe-4S_dom"/>
</dbReference>
<keyword evidence="6" id="KW-0560">Oxidoreductase</keyword>
<dbReference type="Pfam" id="PF01568">
    <property type="entry name" value="Molydop_binding"/>
    <property type="match status" value="1"/>
</dbReference>
<dbReference type="EC" id="1.7.99.4" evidence="6"/>
<dbReference type="InterPro" id="IPR050612">
    <property type="entry name" value="Prok_Mopterin_Oxidored"/>
</dbReference>
<dbReference type="GO" id="GO:0051536">
    <property type="term" value="F:iron-sulfur cluster binding"/>
    <property type="evidence" value="ECO:0007669"/>
    <property type="project" value="UniProtKB-KW"/>
</dbReference>
<keyword evidence="2" id="KW-0479">Metal-binding</keyword>
<evidence type="ECO:0000256" key="4">
    <source>
        <dbReference type="ARBA" id="ARBA00023014"/>
    </source>
</evidence>
<dbReference type="Gene3D" id="3.30.2070.10">
    <property type="entry name" value="Formate dehydrogenase/DMSO reductase"/>
    <property type="match status" value="1"/>
</dbReference>
<dbReference type="InterPro" id="IPR006657">
    <property type="entry name" value="MoPterin_dinucl-bd_dom"/>
</dbReference>
<dbReference type="PANTHER" id="PTHR43742">
    <property type="entry name" value="TRIMETHYLAMINE-N-OXIDE REDUCTASE"/>
    <property type="match status" value="1"/>
</dbReference>
<keyword evidence="4" id="KW-0411">Iron-sulfur</keyword>
<evidence type="ECO:0000256" key="1">
    <source>
        <dbReference type="ARBA" id="ARBA00010312"/>
    </source>
</evidence>
<dbReference type="GO" id="GO:0043546">
    <property type="term" value="F:molybdopterin cofactor binding"/>
    <property type="evidence" value="ECO:0007669"/>
    <property type="project" value="InterPro"/>
</dbReference>
<dbReference type="Gene3D" id="3.40.228.10">
    <property type="entry name" value="Dimethylsulfoxide Reductase, domain 2"/>
    <property type="match status" value="1"/>
</dbReference>
<dbReference type="PROSITE" id="PS51669">
    <property type="entry name" value="4FE4S_MOW_BIS_MGD"/>
    <property type="match status" value="1"/>
</dbReference>
<dbReference type="InterPro" id="IPR009010">
    <property type="entry name" value="Asp_de-COase-like_dom_sf"/>
</dbReference>
<sequence>MYTNLLPRYIRPARRQEVSGSSETKRFVRSVCGLCNGGCGLLVALDARGRLAGIYGDPDNPWNKGHICPKPMETAQILNSPARVLYPLKKERGHFRRLSWEEAVDLIADRWGQARKNYGNAAVAAIISKIGGSHSKFIHGIFAELTGLSSYGTSPICYESERRARISLFGSAATPNPLADVMEARLLLLAGNNLAQTKAGQFHWVQEARRRGTKVIVIDVRQTDTARQADQFLPIRPGTDAALGLALLYIIITRELYDREFVAGFTRGFAGLAAAVREYTPEWAEAITGIPAAAIEQLARDLANLKPGLFYPGRGLATVSNGTGALLAFEALMAILGNIGKPGGGIISHIVDYGKVQGLIPPDLISKPEKKRNAQEFYEAMLRGEIKVLYVAGNPAVTWPASRQMRAALEKVDLVISHTLLMDDTATCADIVLPATHWLEEASAQASVNRVLQWREAVLEPPGEAKSAAQFFRLLAGRLHLPAEYFPPDPASSWELEREFTPSIKGITIAALRSAAGGISYPFPAGQEPHRRLYEDKSFPTPSGKVELEQIDAKILGARYPYFQDILQAPGNSLEKVTDYPFLLSTAKVAYHYHTQCQYSSWARDLQEPCLEINADLAAALGIRPGEELIVETAYGAITLPARPVPGLPPNCVFTQPYYGQAVFSREPANSLFPALTDPVGGGFMHKNLQCRISRALPGREGK</sequence>
<evidence type="ECO:0000313" key="6">
    <source>
        <dbReference type="EMBL" id="PRR74340.1"/>
    </source>
</evidence>
<dbReference type="PANTHER" id="PTHR43742:SF6">
    <property type="entry name" value="OXIDOREDUCTASE YYAE-RELATED"/>
    <property type="match status" value="1"/>
</dbReference>